<keyword evidence="3" id="KW-1185">Reference proteome</keyword>
<organism evidence="2 3">
    <name type="scientific">Cercospora berteroae</name>
    <dbReference type="NCBI Taxonomy" id="357750"/>
    <lineage>
        <taxon>Eukaryota</taxon>
        <taxon>Fungi</taxon>
        <taxon>Dikarya</taxon>
        <taxon>Ascomycota</taxon>
        <taxon>Pezizomycotina</taxon>
        <taxon>Dothideomycetes</taxon>
        <taxon>Dothideomycetidae</taxon>
        <taxon>Mycosphaerellales</taxon>
        <taxon>Mycosphaerellaceae</taxon>
        <taxon>Cercospora</taxon>
    </lineage>
</organism>
<dbReference type="PANTHER" id="PTHR35896:SF3">
    <property type="entry name" value="MAJOR FACILITATOR SUPERFAMILY TRANSPORTER"/>
    <property type="match status" value="1"/>
</dbReference>
<name>A0A2S6BZG5_9PEZI</name>
<feature type="transmembrane region" description="Helical" evidence="1">
    <location>
        <begin position="51"/>
        <end position="70"/>
    </location>
</feature>
<dbReference type="Proteomes" id="UP000237631">
    <property type="component" value="Unassembled WGS sequence"/>
</dbReference>
<keyword evidence="1" id="KW-1133">Transmembrane helix</keyword>
<sequence>MPTYQARGGSLMKKIEASVNDKKRFADGGEYDDDRFELCPGCRNRSRPNRFWLVVLACLVVAKLFAWVVYDIRHTQRGSLASPSRLTQAVQQRKKLQDSAKLDSHGKPLDSCYCGRSVSEAKSLGCIFDPISPSWMPPHCHDSELDAKFRAEAVHYHADGEWHFYRDENRTEEMSSEEVENLANYSEHETGVAGGYASWEWHMLHCLYLYQKAMLAQQGKVVLEARYQTLGHAQHCTMMFTMPKTSFTVVATDGAVHA</sequence>
<gene>
    <name evidence="2" type="ORF">CBER1_11507</name>
</gene>
<dbReference type="EMBL" id="PNEN01001650">
    <property type="protein sequence ID" value="PPJ52859.1"/>
    <property type="molecule type" value="Genomic_DNA"/>
</dbReference>
<comment type="caution">
    <text evidence="2">The sequence shown here is derived from an EMBL/GenBank/DDBJ whole genome shotgun (WGS) entry which is preliminary data.</text>
</comment>
<keyword evidence="1" id="KW-0812">Transmembrane</keyword>
<dbReference type="AlphaFoldDB" id="A0A2S6BZG5"/>
<accession>A0A2S6BZG5</accession>
<keyword evidence="1" id="KW-0472">Membrane</keyword>
<dbReference type="InterPro" id="IPR053008">
    <property type="entry name" value="Phomopsin_biosynth_assoc"/>
</dbReference>
<evidence type="ECO:0000313" key="3">
    <source>
        <dbReference type="Proteomes" id="UP000237631"/>
    </source>
</evidence>
<evidence type="ECO:0000313" key="2">
    <source>
        <dbReference type="EMBL" id="PPJ52859.1"/>
    </source>
</evidence>
<dbReference type="PANTHER" id="PTHR35896">
    <property type="entry name" value="IG-LIKE DOMAIN-CONTAINING PROTEIN"/>
    <property type="match status" value="1"/>
</dbReference>
<reference evidence="3" key="1">
    <citation type="journal article" date="2017" name="bioRxiv">
        <title>Conservation of a gene cluster reveals novel cercosporin biosynthetic mechanisms and extends production to the genus Colletotrichum.</title>
        <authorList>
            <person name="de Jonge R."/>
            <person name="Ebert M.K."/>
            <person name="Huitt-Roehl C.R."/>
            <person name="Pal P."/>
            <person name="Suttle J.C."/>
            <person name="Spanner R.E."/>
            <person name="Neubauer J.D."/>
            <person name="Jurick W.M.II."/>
            <person name="Stott K.A."/>
            <person name="Secor G.A."/>
            <person name="Thomma B.P.H.J."/>
            <person name="Van de Peer Y."/>
            <person name="Townsend C.A."/>
            <person name="Bolton M.D."/>
        </authorList>
    </citation>
    <scope>NUCLEOTIDE SEQUENCE [LARGE SCALE GENOMIC DNA]</scope>
    <source>
        <strain evidence="3">CBS538.71</strain>
    </source>
</reference>
<evidence type="ECO:0000256" key="1">
    <source>
        <dbReference type="SAM" id="Phobius"/>
    </source>
</evidence>
<proteinExistence type="predicted"/>
<dbReference type="OrthoDB" id="3650792at2759"/>
<protein>
    <submittedName>
        <fullName evidence="2">Uncharacterized protein</fullName>
    </submittedName>
</protein>